<accession>A0A4Y8VNG3</accession>
<organism evidence="4 5">
    <name type="scientific">Segatella hominis</name>
    <dbReference type="NCBI Taxonomy" id="2518605"/>
    <lineage>
        <taxon>Bacteria</taxon>
        <taxon>Pseudomonadati</taxon>
        <taxon>Bacteroidota</taxon>
        <taxon>Bacteroidia</taxon>
        <taxon>Bacteroidales</taxon>
        <taxon>Prevotellaceae</taxon>
        <taxon>Segatella</taxon>
    </lineage>
</organism>
<keyword evidence="2" id="KW-1133">Transmembrane helix</keyword>
<gene>
    <name evidence="4" type="ORF">EXN75_06855</name>
</gene>
<evidence type="ECO:0000313" key="5">
    <source>
        <dbReference type="Proteomes" id="UP000297872"/>
    </source>
</evidence>
<dbReference type="Pfam" id="PF13559">
    <property type="entry name" value="DUF4129"/>
    <property type="match status" value="1"/>
</dbReference>
<evidence type="ECO:0000259" key="3">
    <source>
        <dbReference type="Pfam" id="PF13559"/>
    </source>
</evidence>
<evidence type="ECO:0000256" key="1">
    <source>
        <dbReference type="SAM" id="MobiDB-lite"/>
    </source>
</evidence>
<evidence type="ECO:0000256" key="2">
    <source>
        <dbReference type="SAM" id="Phobius"/>
    </source>
</evidence>
<feature type="domain" description="Protein-glutamine gamma-glutamyltransferase-like C-terminal" evidence="3">
    <location>
        <begin position="134"/>
        <end position="192"/>
    </location>
</feature>
<feature type="compositionally biased region" description="Basic and acidic residues" evidence="1">
    <location>
        <begin position="219"/>
        <end position="228"/>
    </location>
</feature>
<dbReference type="InterPro" id="IPR025403">
    <property type="entry name" value="TgpA-like_C"/>
</dbReference>
<keyword evidence="2" id="KW-0472">Membrane</keyword>
<feature type="transmembrane region" description="Helical" evidence="2">
    <location>
        <begin position="65"/>
        <end position="84"/>
    </location>
</feature>
<keyword evidence="5" id="KW-1185">Reference proteome</keyword>
<dbReference type="OrthoDB" id="5491447at2"/>
<dbReference type="AlphaFoldDB" id="A0A4Y8VNG3"/>
<comment type="caution">
    <text evidence="4">The sequence shown here is derived from an EMBL/GenBank/DDBJ whole genome shotgun (WGS) entry which is preliminary data.</text>
</comment>
<dbReference type="Proteomes" id="UP000297872">
    <property type="component" value="Unassembled WGS sequence"/>
</dbReference>
<protein>
    <submittedName>
        <fullName evidence="4">DUF4129 domain-containing protein</fullName>
    </submittedName>
</protein>
<proteinExistence type="predicted"/>
<dbReference type="EMBL" id="SGVY01000014">
    <property type="protein sequence ID" value="TFH81947.1"/>
    <property type="molecule type" value="Genomic_DNA"/>
</dbReference>
<evidence type="ECO:0000313" key="4">
    <source>
        <dbReference type="EMBL" id="TFH81947.1"/>
    </source>
</evidence>
<reference evidence="4 5" key="1">
    <citation type="submission" date="2019-02" db="EMBL/GenBank/DDBJ databases">
        <title>Draft Genome Sequence of the Prevotella sp. BCRC 81118, Isolated from Human Feces.</title>
        <authorList>
            <person name="Huang C.-H."/>
        </authorList>
    </citation>
    <scope>NUCLEOTIDE SEQUENCE [LARGE SCALE GENOMIC DNA]</scope>
    <source>
        <strain evidence="4 5">BCRC 81118</strain>
    </source>
</reference>
<name>A0A4Y8VNG3_9BACT</name>
<dbReference type="GeneID" id="302995010"/>
<sequence length="228" mass="26799">MFSNPSDTLVIDTARLQVWRRDDDYAYGRELVPSQDSLMDWIAKRLNEFFENIFGSNFYQDHHDTLWICIGLAALGAVLAFLLWKHPELFARSGRRKPMEYEVTEDTIYGIDFPSEIKKALENENFREALRLMYLQTLKSLSDYHQIEWQPFKTPTQYTFEFRQADFKRMTSLFVRIRYGGFGADKDMIRDMHNLQASVDNFVKNSDRDGSAEQNVGTFKKEGGRDEK</sequence>
<dbReference type="RefSeq" id="WP_134843268.1">
    <property type="nucleotide sequence ID" value="NZ_SGVY01000014.1"/>
</dbReference>
<keyword evidence="2" id="KW-0812">Transmembrane</keyword>
<feature type="region of interest" description="Disordered" evidence="1">
    <location>
        <begin position="204"/>
        <end position="228"/>
    </location>
</feature>